<dbReference type="Proteomes" id="UP001062846">
    <property type="component" value="Chromosome 2"/>
</dbReference>
<protein>
    <submittedName>
        <fullName evidence="1">Uncharacterized protein</fullName>
    </submittedName>
</protein>
<organism evidence="1 2">
    <name type="scientific">Rhododendron molle</name>
    <name type="common">Chinese azalea</name>
    <name type="synonym">Azalea mollis</name>
    <dbReference type="NCBI Taxonomy" id="49168"/>
    <lineage>
        <taxon>Eukaryota</taxon>
        <taxon>Viridiplantae</taxon>
        <taxon>Streptophyta</taxon>
        <taxon>Embryophyta</taxon>
        <taxon>Tracheophyta</taxon>
        <taxon>Spermatophyta</taxon>
        <taxon>Magnoliopsida</taxon>
        <taxon>eudicotyledons</taxon>
        <taxon>Gunneridae</taxon>
        <taxon>Pentapetalae</taxon>
        <taxon>asterids</taxon>
        <taxon>Ericales</taxon>
        <taxon>Ericaceae</taxon>
        <taxon>Ericoideae</taxon>
        <taxon>Rhodoreae</taxon>
        <taxon>Rhododendron</taxon>
    </lineage>
</organism>
<keyword evidence="2" id="KW-1185">Reference proteome</keyword>
<accession>A0ACC0PT12</accession>
<proteinExistence type="predicted"/>
<sequence>MTLILKLCGGLIKMLAYLISQTGIHVTTSAYAKTGRLPLPRKKFPKCFQI</sequence>
<name>A0ACC0PT12_RHOML</name>
<dbReference type="EMBL" id="CM046389">
    <property type="protein sequence ID" value="KAI8568274.1"/>
    <property type="molecule type" value="Genomic_DNA"/>
</dbReference>
<evidence type="ECO:0000313" key="2">
    <source>
        <dbReference type="Proteomes" id="UP001062846"/>
    </source>
</evidence>
<evidence type="ECO:0000313" key="1">
    <source>
        <dbReference type="EMBL" id="KAI8568274.1"/>
    </source>
</evidence>
<gene>
    <name evidence="1" type="ORF">RHMOL_Rhmol02G0185200</name>
</gene>
<reference evidence="1" key="1">
    <citation type="submission" date="2022-02" db="EMBL/GenBank/DDBJ databases">
        <title>Plant Genome Project.</title>
        <authorList>
            <person name="Zhang R.-G."/>
        </authorList>
    </citation>
    <scope>NUCLEOTIDE SEQUENCE</scope>
    <source>
        <strain evidence="1">AT1</strain>
    </source>
</reference>
<comment type="caution">
    <text evidence="1">The sequence shown here is derived from an EMBL/GenBank/DDBJ whole genome shotgun (WGS) entry which is preliminary data.</text>
</comment>